<dbReference type="InParanoid" id="B0DGH4"/>
<dbReference type="AlphaFoldDB" id="B0DGH4"/>
<gene>
    <name evidence="2" type="ORF">LACBIDRAFT_300318</name>
</gene>
<sequence length="102" mass="11075">MAPKAKKATSRKRQTSNADEQPVKRSRCHANDDDDDQEETAADQWADHEDQATKTKGRGGKGGNRGRGQRAAAQKCIPPLSMAIIDDDCHRSGAISIPACHH</sequence>
<reference evidence="2 3" key="1">
    <citation type="journal article" date="2008" name="Nature">
        <title>The genome of Laccaria bicolor provides insights into mycorrhizal symbiosis.</title>
        <authorList>
            <person name="Martin F."/>
            <person name="Aerts A."/>
            <person name="Ahren D."/>
            <person name="Brun A."/>
            <person name="Danchin E.G.J."/>
            <person name="Duchaussoy F."/>
            <person name="Gibon J."/>
            <person name="Kohler A."/>
            <person name="Lindquist E."/>
            <person name="Pereda V."/>
            <person name="Salamov A."/>
            <person name="Shapiro H.J."/>
            <person name="Wuyts J."/>
            <person name="Blaudez D."/>
            <person name="Buee M."/>
            <person name="Brokstein P."/>
            <person name="Canbaeck B."/>
            <person name="Cohen D."/>
            <person name="Courty P.E."/>
            <person name="Coutinho P.M."/>
            <person name="Delaruelle C."/>
            <person name="Detter J.C."/>
            <person name="Deveau A."/>
            <person name="DiFazio S."/>
            <person name="Duplessis S."/>
            <person name="Fraissinet-Tachet L."/>
            <person name="Lucic E."/>
            <person name="Frey-Klett P."/>
            <person name="Fourrey C."/>
            <person name="Feussner I."/>
            <person name="Gay G."/>
            <person name="Grimwood J."/>
            <person name="Hoegger P.J."/>
            <person name="Jain P."/>
            <person name="Kilaru S."/>
            <person name="Labbe J."/>
            <person name="Lin Y.C."/>
            <person name="Legue V."/>
            <person name="Le Tacon F."/>
            <person name="Marmeisse R."/>
            <person name="Melayah D."/>
            <person name="Montanini B."/>
            <person name="Muratet M."/>
            <person name="Nehls U."/>
            <person name="Niculita-Hirzel H."/>
            <person name="Oudot-Le Secq M.P."/>
            <person name="Peter M."/>
            <person name="Quesneville H."/>
            <person name="Rajashekar B."/>
            <person name="Reich M."/>
            <person name="Rouhier N."/>
            <person name="Schmutz J."/>
            <person name="Yin T."/>
            <person name="Chalot M."/>
            <person name="Henrissat B."/>
            <person name="Kuees U."/>
            <person name="Lucas S."/>
            <person name="Van de Peer Y."/>
            <person name="Podila G.K."/>
            <person name="Polle A."/>
            <person name="Pukkila P.J."/>
            <person name="Richardson P.M."/>
            <person name="Rouze P."/>
            <person name="Sanders I.R."/>
            <person name="Stajich J.E."/>
            <person name="Tunlid A."/>
            <person name="Tuskan G."/>
            <person name="Grigoriev I.V."/>
        </authorList>
    </citation>
    <scope>NUCLEOTIDE SEQUENCE [LARGE SCALE GENOMIC DNA]</scope>
    <source>
        <strain evidence="3">S238N-H82 / ATCC MYA-4686</strain>
    </source>
</reference>
<dbReference type="RefSeq" id="XP_001883015.1">
    <property type="nucleotide sequence ID" value="XM_001882980.1"/>
</dbReference>
<dbReference type="Proteomes" id="UP000001194">
    <property type="component" value="Unassembled WGS sequence"/>
</dbReference>
<name>B0DGH4_LACBS</name>
<proteinExistence type="predicted"/>
<feature type="region of interest" description="Disordered" evidence="1">
    <location>
        <begin position="1"/>
        <end position="74"/>
    </location>
</feature>
<accession>B0DGH4</accession>
<keyword evidence="3" id="KW-1185">Reference proteome</keyword>
<feature type="compositionally biased region" description="Acidic residues" evidence="1">
    <location>
        <begin position="32"/>
        <end position="41"/>
    </location>
</feature>
<dbReference type="EMBL" id="DS547109">
    <property type="protein sequence ID" value="EDR06154.1"/>
    <property type="molecule type" value="Genomic_DNA"/>
</dbReference>
<evidence type="ECO:0000256" key="1">
    <source>
        <dbReference type="SAM" id="MobiDB-lite"/>
    </source>
</evidence>
<organism evidence="3">
    <name type="scientific">Laccaria bicolor (strain S238N-H82 / ATCC MYA-4686)</name>
    <name type="common">Bicoloured deceiver</name>
    <name type="synonym">Laccaria laccata var. bicolor</name>
    <dbReference type="NCBI Taxonomy" id="486041"/>
    <lineage>
        <taxon>Eukaryota</taxon>
        <taxon>Fungi</taxon>
        <taxon>Dikarya</taxon>
        <taxon>Basidiomycota</taxon>
        <taxon>Agaricomycotina</taxon>
        <taxon>Agaricomycetes</taxon>
        <taxon>Agaricomycetidae</taxon>
        <taxon>Agaricales</taxon>
        <taxon>Agaricineae</taxon>
        <taxon>Hydnangiaceae</taxon>
        <taxon>Laccaria</taxon>
    </lineage>
</organism>
<dbReference type="KEGG" id="lbc:LACBIDRAFT_300318"/>
<dbReference type="GeneID" id="6078839"/>
<evidence type="ECO:0000313" key="3">
    <source>
        <dbReference type="Proteomes" id="UP000001194"/>
    </source>
</evidence>
<evidence type="ECO:0000313" key="2">
    <source>
        <dbReference type="EMBL" id="EDR06154.1"/>
    </source>
</evidence>
<protein>
    <submittedName>
        <fullName evidence="2">Predicted protein</fullName>
    </submittedName>
</protein>
<feature type="compositionally biased region" description="Basic residues" evidence="1">
    <location>
        <begin position="1"/>
        <end position="14"/>
    </location>
</feature>
<dbReference type="HOGENOM" id="CLU_179475_0_0_1"/>